<reference evidence="2 3" key="1">
    <citation type="submission" date="2016-01" db="EMBL/GenBank/DDBJ databases">
        <title>Complete genome sequence of a soil Actinobacterium, Isoptericola dokdonensis DS-3.</title>
        <authorList>
            <person name="Kwon S.-K."/>
            <person name="Kim J.F."/>
        </authorList>
    </citation>
    <scope>NUCLEOTIDE SEQUENCE [LARGE SCALE GENOMIC DNA]</scope>
    <source>
        <strain evidence="2 3">DS-3</strain>
    </source>
</reference>
<dbReference type="STRING" id="1300344.I598_0945"/>
<evidence type="ECO:0000313" key="3">
    <source>
        <dbReference type="Proteomes" id="UP000076794"/>
    </source>
</evidence>
<evidence type="ECO:0000256" key="1">
    <source>
        <dbReference type="SAM" id="MobiDB-lite"/>
    </source>
</evidence>
<dbReference type="PATRIC" id="fig|1300344.3.peg.947"/>
<accession>A0A168EV36</accession>
<proteinExistence type="predicted"/>
<dbReference type="EMBL" id="CP014209">
    <property type="protein sequence ID" value="ANC30517.1"/>
    <property type="molecule type" value="Genomic_DNA"/>
</dbReference>
<dbReference type="AlphaFoldDB" id="A0A168EV36"/>
<protein>
    <submittedName>
        <fullName evidence="2">Uncharacterized protein</fullName>
    </submittedName>
</protein>
<sequence>MTDPANDQPDLPEAPADLQVPDDLSALTGSAEPDLAALITQVADAEALAAACALAEIDVDAVPTPVGALAVLRDRSEGLPQRAAAQISQVVKGVPLILVTRRGEQLSCHRWADGVDEGELPPGLVLGGAPEALEDLVTGHLTVADLPGVVPSAGIGRLKAVRMLSAVSRRARKKK</sequence>
<gene>
    <name evidence="2" type="ORF">I598_0945</name>
</gene>
<dbReference type="OrthoDB" id="5144343at2"/>
<name>A0A168EV36_9MICO</name>
<feature type="region of interest" description="Disordered" evidence="1">
    <location>
        <begin position="1"/>
        <end position="26"/>
    </location>
</feature>
<dbReference type="KEGG" id="ido:I598_0945"/>
<keyword evidence="3" id="KW-1185">Reference proteome</keyword>
<dbReference type="Proteomes" id="UP000076794">
    <property type="component" value="Chromosome"/>
</dbReference>
<organism evidence="2 3">
    <name type="scientific">Isoptericola dokdonensis DS-3</name>
    <dbReference type="NCBI Taxonomy" id="1300344"/>
    <lineage>
        <taxon>Bacteria</taxon>
        <taxon>Bacillati</taxon>
        <taxon>Actinomycetota</taxon>
        <taxon>Actinomycetes</taxon>
        <taxon>Micrococcales</taxon>
        <taxon>Promicromonosporaceae</taxon>
        <taxon>Isoptericola</taxon>
    </lineage>
</organism>
<dbReference type="RefSeq" id="WP_068201729.1">
    <property type="nucleotide sequence ID" value="NZ_CP014209.1"/>
</dbReference>
<evidence type="ECO:0000313" key="2">
    <source>
        <dbReference type="EMBL" id="ANC30517.1"/>
    </source>
</evidence>